<protein>
    <submittedName>
        <fullName evidence="2">Uncharacterized protein</fullName>
    </submittedName>
</protein>
<evidence type="ECO:0000313" key="2">
    <source>
        <dbReference type="EMBL" id="KAG5581494.1"/>
    </source>
</evidence>
<feature type="region of interest" description="Disordered" evidence="1">
    <location>
        <begin position="178"/>
        <end position="201"/>
    </location>
</feature>
<accession>A0A9J5X2Q3</accession>
<keyword evidence="3" id="KW-1185">Reference proteome</keyword>
<dbReference type="Proteomes" id="UP000824120">
    <property type="component" value="Chromosome 10"/>
</dbReference>
<dbReference type="OrthoDB" id="10072024at2759"/>
<evidence type="ECO:0000256" key="1">
    <source>
        <dbReference type="SAM" id="MobiDB-lite"/>
    </source>
</evidence>
<gene>
    <name evidence="2" type="ORF">H5410_052121</name>
</gene>
<proteinExistence type="predicted"/>
<organism evidence="2 3">
    <name type="scientific">Solanum commersonii</name>
    <name type="common">Commerson's wild potato</name>
    <name type="synonym">Commerson's nightshade</name>
    <dbReference type="NCBI Taxonomy" id="4109"/>
    <lineage>
        <taxon>Eukaryota</taxon>
        <taxon>Viridiplantae</taxon>
        <taxon>Streptophyta</taxon>
        <taxon>Embryophyta</taxon>
        <taxon>Tracheophyta</taxon>
        <taxon>Spermatophyta</taxon>
        <taxon>Magnoliopsida</taxon>
        <taxon>eudicotyledons</taxon>
        <taxon>Gunneridae</taxon>
        <taxon>Pentapetalae</taxon>
        <taxon>asterids</taxon>
        <taxon>lamiids</taxon>
        <taxon>Solanales</taxon>
        <taxon>Solanaceae</taxon>
        <taxon>Solanoideae</taxon>
        <taxon>Solaneae</taxon>
        <taxon>Solanum</taxon>
    </lineage>
</organism>
<sequence>MTKAGSDVSSILPIILLPSRTYIDVELDVRFETTTTPNKGDVSIEGKVSDVTLMNLDNPKWLPENWRFEAKVRTTGAIVGIFDRYCIEPMSRGKFRSMNESLYWVLMCGYADTWVPSCNGNMVLETKTGMECCLLRVHHISGGGTEIARLDSVMLLYFMDKTRGSIVKLSVRKASKNKKRMAEEVSRSSKKKKIVVEEPKSNSDFDTMTKIDNYEDSSAHAKKIVSEDEESSRDTRNTRDEDDDPMSLPICARKISGKSYNLTTWMDELGSFLAKIPVRARMVLYRDFRKLLVQEKIYNDFKGYLFWTLDAYSRIFQVQWTDCPLYVAATCEK</sequence>
<dbReference type="EMBL" id="JACXVP010000010">
    <property type="protein sequence ID" value="KAG5581494.1"/>
    <property type="molecule type" value="Genomic_DNA"/>
</dbReference>
<feature type="region of interest" description="Disordered" evidence="1">
    <location>
        <begin position="218"/>
        <end position="247"/>
    </location>
</feature>
<evidence type="ECO:0000313" key="3">
    <source>
        <dbReference type="Proteomes" id="UP000824120"/>
    </source>
</evidence>
<dbReference type="AlphaFoldDB" id="A0A9J5X2Q3"/>
<reference evidence="2 3" key="1">
    <citation type="submission" date="2020-09" db="EMBL/GenBank/DDBJ databases">
        <title>De no assembly of potato wild relative species, Solanum commersonii.</title>
        <authorList>
            <person name="Cho K."/>
        </authorList>
    </citation>
    <scope>NUCLEOTIDE SEQUENCE [LARGE SCALE GENOMIC DNA]</scope>
    <source>
        <strain evidence="2">LZ3.2</strain>
        <tissue evidence="2">Leaf</tissue>
    </source>
</reference>
<name>A0A9J5X2Q3_SOLCO</name>
<dbReference type="Gene3D" id="3.30.890.10">
    <property type="entry name" value="Methyl-cpg-binding Protein 2, Chain A"/>
    <property type="match status" value="1"/>
</dbReference>
<comment type="caution">
    <text evidence="2">The sequence shown here is derived from an EMBL/GenBank/DDBJ whole genome shotgun (WGS) entry which is preliminary data.</text>
</comment>